<evidence type="ECO:0000256" key="2">
    <source>
        <dbReference type="ARBA" id="ARBA00022692"/>
    </source>
</evidence>
<dbReference type="PANTHER" id="PTHR10037">
    <property type="entry name" value="VOLTAGE-GATED CATION CHANNEL CALCIUM AND SODIUM"/>
    <property type="match status" value="1"/>
</dbReference>
<dbReference type="PANTHER" id="PTHR10037:SF62">
    <property type="entry name" value="SODIUM CHANNEL PROTEIN 60E"/>
    <property type="match status" value="1"/>
</dbReference>
<organism evidence="7 8">
    <name type="scientific">Halorhodospira halophila (strain DSM 244 / SL1)</name>
    <name type="common">Ectothiorhodospira halophila (strain DSM 244 / SL1)</name>
    <dbReference type="NCBI Taxonomy" id="349124"/>
    <lineage>
        <taxon>Bacteria</taxon>
        <taxon>Pseudomonadati</taxon>
        <taxon>Pseudomonadota</taxon>
        <taxon>Gammaproteobacteria</taxon>
        <taxon>Chromatiales</taxon>
        <taxon>Ectothiorhodospiraceae</taxon>
        <taxon>Halorhodospira</taxon>
    </lineage>
</organism>
<protein>
    <submittedName>
        <fullName evidence="7">Ion transport protein</fullName>
    </submittedName>
</protein>
<feature type="transmembrane region" description="Helical" evidence="5">
    <location>
        <begin position="99"/>
        <end position="122"/>
    </location>
</feature>
<dbReference type="OrthoDB" id="5297065at2"/>
<dbReference type="AlphaFoldDB" id="A1WZ39"/>
<dbReference type="InterPro" id="IPR027359">
    <property type="entry name" value="Volt_channel_dom_sf"/>
</dbReference>
<keyword evidence="2 5" id="KW-0812">Transmembrane</keyword>
<dbReference type="eggNOG" id="ENOG502Z7ZD">
    <property type="taxonomic scope" value="Bacteria"/>
</dbReference>
<dbReference type="GO" id="GO:0001518">
    <property type="term" value="C:voltage-gated sodium channel complex"/>
    <property type="evidence" value="ECO:0007669"/>
    <property type="project" value="TreeGrafter"/>
</dbReference>
<dbReference type="Gene3D" id="1.10.287.70">
    <property type="match status" value="1"/>
</dbReference>
<gene>
    <name evidence="7" type="ordered locus">Hhal_2187</name>
</gene>
<feature type="transmembrane region" description="Helical" evidence="5">
    <location>
        <begin position="216"/>
        <end position="239"/>
    </location>
</feature>
<evidence type="ECO:0000256" key="1">
    <source>
        <dbReference type="ARBA" id="ARBA00004141"/>
    </source>
</evidence>
<dbReference type="Proteomes" id="UP000000647">
    <property type="component" value="Chromosome"/>
</dbReference>
<reference evidence="8" key="1">
    <citation type="submission" date="2006-12" db="EMBL/GenBank/DDBJ databases">
        <title>Complete sequence of Halorhodospira halophila SL1.</title>
        <authorList>
            <consortium name="US DOE Joint Genome Institute"/>
            <person name="Copeland A."/>
            <person name="Lucas S."/>
            <person name="Lapidus A."/>
            <person name="Barry K."/>
            <person name="Detter J.C."/>
            <person name="Glavina del Rio T."/>
            <person name="Hammon N."/>
            <person name="Israni S."/>
            <person name="Dalin E."/>
            <person name="Tice H."/>
            <person name="Pitluck S."/>
            <person name="Saunders E."/>
            <person name="Brettin T."/>
            <person name="Bruce D."/>
            <person name="Han C."/>
            <person name="Tapia R."/>
            <person name="Schmutz J."/>
            <person name="Larimer F."/>
            <person name="Land M."/>
            <person name="Hauser L."/>
            <person name="Kyrpides N."/>
            <person name="Mikhailova N."/>
            <person name="Hoff W."/>
            <person name="Richardson P."/>
        </authorList>
    </citation>
    <scope>NUCLEOTIDE SEQUENCE [LARGE SCALE GENOMIC DNA]</scope>
    <source>
        <strain evidence="8">DSM 244 / SL1</strain>
    </source>
</reference>
<keyword evidence="8" id="KW-1185">Reference proteome</keyword>
<feature type="transmembrane region" description="Helical" evidence="5">
    <location>
        <begin position="64"/>
        <end position="87"/>
    </location>
</feature>
<dbReference type="Pfam" id="PF00520">
    <property type="entry name" value="Ion_trans"/>
    <property type="match status" value="1"/>
</dbReference>
<keyword evidence="3 5" id="KW-1133">Transmembrane helix</keyword>
<dbReference type="SUPFAM" id="SSF81324">
    <property type="entry name" value="Voltage-gated potassium channels"/>
    <property type="match status" value="1"/>
</dbReference>
<dbReference type="InterPro" id="IPR005821">
    <property type="entry name" value="Ion_trans_dom"/>
</dbReference>
<dbReference type="HOGENOM" id="CLU_055047_0_0_6"/>
<comment type="subcellular location">
    <subcellularLocation>
        <location evidence="1">Membrane</location>
        <topology evidence="1">Multi-pass membrane protein</topology>
    </subcellularLocation>
</comment>
<name>A1WZ39_HALHL</name>
<dbReference type="STRING" id="349124.Hhal_2187"/>
<evidence type="ECO:0000313" key="7">
    <source>
        <dbReference type="EMBL" id="ABM62951.1"/>
    </source>
</evidence>
<sequence length="300" mass="33665">MEAGLAFSSDRGSGARSPIREWHARLQGLVEARLFQNTVIAVICINGVTLGLETSDDLVAWSRGAIPLINELILAFFVVEIALRVVAWGPRFFRGPWNLFDFGIVAISLVPDAGAYSVLRALRILRLLRLLSQVSRLRIIVESLLRALPGIGWIGVLLGLVYYVFAVMGTELYGNTFPDWFGSIGASMYTLFQVMTLESWSEAIARPVMEEYTGAWFYFVAFILVSAFTVLNLFIGIIVNSMQSLHWEEEEEKRVASEEKAHNEREEMLHHLRELHAKVDKLEQRIQADGASHGNGQNPD</sequence>
<reference evidence="7 8" key="2">
    <citation type="journal article" date="2013" name="Stand. Genomic Sci.">
        <title>Complete genome sequence of Halorhodospira halophila SL1.</title>
        <authorList>
            <person name="Challacombe J.F."/>
            <person name="Majid S."/>
            <person name="Deole R."/>
            <person name="Brettin T.S."/>
            <person name="Bruce D."/>
            <person name="Delano S.F."/>
            <person name="Detter J.C."/>
            <person name="Gleasner C.D."/>
            <person name="Han C.S."/>
            <person name="Misra M."/>
            <person name="Reitenga K.G."/>
            <person name="Mikhailova N."/>
            <person name="Woyke T."/>
            <person name="Pitluck S."/>
            <person name="Nolan M."/>
            <person name="Land M.L."/>
            <person name="Saunders E."/>
            <person name="Tapia R."/>
            <person name="Lapidus A."/>
            <person name="Ivanova N."/>
            <person name="Hoff W.D."/>
        </authorList>
    </citation>
    <scope>NUCLEOTIDE SEQUENCE [LARGE SCALE GENOMIC DNA]</scope>
    <source>
        <strain evidence="8">DSM 244 / SL1</strain>
    </source>
</reference>
<feature type="transmembrane region" description="Helical" evidence="5">
    <location>
        <begin position="34"/>
        <end position="52"/>
    </location>
</feature>
<dbReference type="FunFam" id="1.10.287.70:FF:000276">
    <property type="entry name" value="Ion transport protein"/>
    <property type="match status" value="1"/>
</dbReference>
<evidence type="ECO:0000313" key="8">
    <source>
        <dbReference type="Proteomes" id="UP000000647"/>
    </source>
</evidence>
<feature type="domain" description="Ion transport" evidence="6">
    <location>
        <begin position="33"/>
        <end position="245"/>
    </location>
</feature>
<dbReference type="EMBL" id="CP000544">
    <property type="protein sequence ID" value="ABM62951.1"/>
    <property type="molecule type" value="Genomic_DNA"/>
</dbReference>
<accession>A1WZ39</accession>
<dbReference type="KEGG" id="hha:Hhal_2187"/>
<dbReference type="GO" id="GO:0005248">
    <property type="term" value="F:voltage-gated sodium channel activity"/>
    <property type="evidence" value="ECO:0007669"/>
    <property type="project" value="TreeGrafter"/>
</dbReference>
<keyword evidence="4 5" id="KW-0472">Membrane</keyword>
<dbReference type="Gene3D" id="1.20.120.350">
    <property type="entry name" value="Voltage-gated potassium channels. Chain C"/>
    <property type="match status" value="1"/>
</dbReference>
<evidence type="ECO:0000256" key="5">
    <source>
        <dbReference type="SAM" id="Phobius"/>
    </source>
</evidence>
<dbReference type="InterPro" id="IPR043203">
    <property type="entry name" value="VGCC_Ca_Na"/>
</dbReference>
<proteinExistence type="predicted"/>
<feature type="transmembrane region" description="Helical" evidence="5">
    <location>
        <begin position="143"/>
        <end position="165"/>
    </location>
</feature>
<evidence type="ECO:0000256" key="4">
    <source>
        <dbReference type="ARBA" id="ARBA00023136"/>
    </source>
</evidence>
<evidence type="ECO:0000259" key="6">
    <source>
        <dbReference type="Pfam" id="PF00520"/>
    </source>
</evidence>
<evidence type="ECO:0000256" key="3">
    <source>
        <dbReference type="ARBA" id="ARBA00022989"/>
    </source>
</evidence>